<feature type="domain" description="Thiamin pyrophosphokinase thiamin-binding" evidence="6">
    <location>
        <begin position="151"/>
        <end position="217"/>
    </location>
</feature>
<keyword evidence="2" id="KW-0547">Nucleotide-binding</keyword>
<sequence>MGVTVIICAGAPHPALELIPTYLDSADQVYFIGVDRGAYHLMQQGYPVDWAIGDFDSVTASEYEELQAYCQQIERVSSHKDDTDLELALAYVSQMPNMTACYIFGALGSSGGRLDHLILNLWLAHQPRFSSLIPRCLMIESDTVVQFFNPGVYQIQPGTNPQYLSIITMSPVKGLKIKQAVYNLSPTDLDYPKAYISNEFIDTSTPIQLEFHSGMVCVMWVKECEKC</sequence>
<evidence type="ECO:0000256" key="5">
    <source>
        <dbReference type="NCBIfam" id="TIGR01378"/>
    </source>
</evidence>
<protein>
    <recommendedName>
        <fullName evidence="5">Thiamine diphosphokinase</fullName>
        <ecNumber evidence="5">2.7.6.2</ecNumber>
    </recommendedName>
</protein>
<dbReference type="InterPro" id="IPR036759">
    <property type="entry name" value="TPK_catalytic_sf"/>
</dbReference>
<gene>
    <name evidence="7" type="ORF">HMPREF9707_00476</name>
</gene>
<evidence type="ECO:0000313" key="7">
    <source>
        <dbReference type="EMBL" id="EKB58016.1"/>
    </source>
</evidence>
<dbReference type="HOGENOM" id="CLU_044237_1_0_9"/>
<organism evidence="7 8">
    <name type="scientific">Falseniella ignava CCUG 37419</name>
    <dbReference type="NCBI Taxonomy" id="883112"/>
    <lineage>
        <taxon>Bacteria</taxon>
        <taxon>Bacillati</taxon>
        <taxon>Bacillota</taxon>
        <taxon>Bacilli</taxon>
        <taxon>Lactobacillales</taxon>
        <taxon>Aerococcaceae</taxon>
        <taxon>Falseniella</taxon>
    </lineage>
</organism>
<dbReference type="RefSeq" id="WP_006701140.1">
    <property type="nucleotide sequence ID" value="NZ_JH932300.1"/>
</dbReference>
<evidence type="ECO:0000313" key="8">
    <source>
        <dbReference type="Proteomes" id="UP000005147"/>
    </source>
</evidence>
<evidence type="ECO:0000256" key="4">
    <source>
        <dbReference type="ARBA" id="ARBA00022840"/>
    </source>
</evidence>
<dbReference type="AlphaFoldDB" id="K1LST0"/>
<dbReference type="GO" id="GO:0005524">
    <property type="term" value="F:ATP binding"/>
    <property type="evidence" value="ECO:0007669"/>
    <property type="project" value="UniProtKB-KW"/>
</dbReference>
<dbReference type="InterPro" id="IPR007371">
    <property type="entry name" value="TPK_catalytic"/>
</dbReference>
<keyword evidence="1" id="KW-0808">Transferase</keyword>
<dbReference type="GO" id="GO:0009229">
    <property type="term" value="P:thiamine diphosphate biosynthetic process"/>
    <property type="evidence" value="ECO:0007669"/>
    <property type="project" value="InterPro"/>
</dbReference>
<dbReference type="InterPro" id="IPR006282">
    <property type="entry name" value="Thi_PPkinase"/>
</dbReference>
<dbReference type="InterPro" id="IPR053149">
    <property type="entry name" value="TPK"/>
</dbReference>
<accession>K1LST0</accession>
<dbReference type="PANTHER" id="PTHR41299:SF1">
    <property type="entry name" value="THIAMINE PYROPHOSPHOKINASE"/>
    <property type="match status" value="1"/>
</dbReference>
<name>K1LST0_9LACT</name>
<dbReference type="Gene3D" id="3.40.50.10240">
    <property type="entry name" value="Thiamin pyrophosphokinase, catalytic domain"/>
    <property type="match status" value="1"/>
</dbReference>
<evidence type="ECO:0000256" key="2">
    <source>
        <dbReference type="ARBA" id="ARBA00022741"/>
    </source>
</evidence>
<evidence type="ECO:0000259" key="6">
    <source>
        <dbReference type="SMART" id="SM00983"/>
    </source>
</evidence>
<evidence type="ECO:0000256" key="3">
    <source>
        <dbReference type="ARBA" id="ARBA00022777"/>
    </source>
</evidence>
<dbReference type="eggNOG" id="COG1564">
    <property type="taxonomic scope" value="Bacteria"/>
</dbReference>
<dbReference type="SUPFAM" id="SSF63999">
    <property type="entry name" value="Thiamin pyrophosphokinase, catalytic domain"/>
    <property type="match status" value="1"/>
</dbReference>
<keyword evidence="3 7" id="KW-0418">Kinase</keyword>
<reference evidence="7 8" key="1">
    <citation type="submission" date="2012-07" db="EMBL/GenBank/DDBJ databases">
        <title>The Genome Sequence of Facklamia ignava CCUG 37419.</title>
        <authorList>
            <consortium name="The Broad Institute Genome Sequencing Platform"/>
            <person name="Earl A."/>
            <person name="Ward D."/>
            <person name="Feldgarden M."/>
            <person name="Gevers D."/>
            <person name="Huys G."/>
            <person name="Walker B."/>
            <person name="Young S.K."/>
            <person name="Zeng Q."/>
            <person name="Gargeya S."/>
            <person name="Fitzgerald M."/>
            <person name="Haas B."/>
            <person name="Abouelleil A."/>
            <person name="Alvarado L."/>
            <person name="Arachchi H.M."/>
            <person name="Berlin A.M."/>
            <person name="Chapman S.B."/>
            <person name="Goldberg J."/>
            <person name="Griggs A."/>
            <person name="Gujja S."/>
            <person name="Hansen M."/>
            <person name="Howarth C."/>
            <person name="Imamovic A."/>
            <person name="Larimer J."/>
            <person name="McCowen C."/>
            <person name="Montmayeur A."/>
            <person name="Murphy C."/>
            <person name="Neiman D."/>
            <person name="Pearson M."/>
            <person name="Priest M."/>
            <person name="Roberts A."/>
            <person name="Saif S."/>
            <person name="Shea T."/>
            <person name="Sisk P."/>
            <person name="Sykes S."/>
            <person name="Wortman J."/>
            <person name="Nusbaum C."/>
            <person name="Birren B."/>
        </authorList>
    </citation>
    <scope>NUCLEOTIDE SEQUENCE [LARGE SCALE GENOMIC DNA]</scope>
    <source>
        <strain evidence="7 8">CCUG 37419</strain>
    </source>
</reference>
<dbReference type="PATRIC" id="fig|883112.3.peg.472"/>
<dbReference type="GO" id="GO:0006772">
    <property type="term" value="P:thiamine metabolic process"/>
    <property type="evidence" value="ECO:0007669"/>
    <property type="project" value="UniProtKB-UniRule"/>
</dbReference>
<dbReference type="EMBL" id="AGZE01000012">
    <property type="protein sequence ID" value="EKB58016.1"/>
    <property type="molecule type" value="Genomic_DNA"/>
</dbReference>
<dbReference type="InterPro" id="IPR007373">
    <property type="entry name" value="Thiamin_PyroPKinase_B1-bd"/>
</dbReference>
<comment type="caution">
    <text evidence="7">The sequence shown here is derived from an EMBL/GenBank/DDBJ whole genome shotgun (WGS) entry which is preliminary data.</text>
</comment>
<dbReference type="Proteomes" id="UP000005147">
    <property type="component" value="Unassembled WGS sequence"/>
</dbReference>
<keyword evidence="4" id="KW-0067">ATP-binding</keyword>
<dbReference type="CDD" id="cd07995">
    <property type="entry name" value="TPK"/>
    <property type="match status" value="1"/>
</dbReference>
<dbReference type="Pfam" id="PF04265">
    <property type="entry name" value="TPK_B1_binding"/>
    <property type="match status" value="1"/>
</dbReference>
<dbReference type="GO" id="GO:0016301">
    <property type="term" value="F:kinase activity"/>
    <property type="evidence" value="ECO:0007669"/>
    <property type="project" value="UniProtKB-KW"/>
</dbReference>
<dbReference type="Pfam" id="PF04263">
    <property type="entry name" value="TPK_catalytic"/>
    <property type="match status" value="1"/>
</dbReference>
<keyword evidence="8" id="KW-1185">Reference proteome</keyword>
<dbReference type="NCBIfam" id="TIGR01378">
    <property type="entry name" value="thi_PPkinase"/>
    <property type="match status" value="1"/>
</dbReference>
<dbReference type="GO" id="GO:0030975">
    <property type="term" value="F:thiamine binding"/>
    <property type="evidence" value="ECO:0007669"/>
    <property type="project" value="InterPro"/>
</dbReference>
<dbReference type="EC" id="2.7.6.2" evidence="5"/>
<dbReference type="PANTHER" id="PTHR41299">
    <property type="entry name" value="THIAMINE PYROPHOSPHOKINASE"/>
    <property type="match status" value="1"/>
</dbReference>
<evidence type="ECO:0000256" key="1">
    <source>
        <dbReference type="ARBA" id="ARBA00022679"/>
    </source>
</evidence>
<dbReference type="GO" id="GO:0004788">
    <property type="term" value="F:thiamine diphosphokinase activity"/>
    <property type="evidence" value="ECO:0007669"/>
    <property type="project" value="UniProtKB-UniRule"/>
</dbReference>
<proteinExistence type="predicted"/>
<dbReference type="SMART" id="SM00983">
    <property type="entry name" value="TPK_B1_binding"/>
    <property type="match status" value="1"/>
</dbReference>
<dbReference type="STRING" id="883112.HMPREF9707_00476"/>